<dbReference type="GO" id="GO:0018279">
    <property type="term" value="P:protein N-linked glycosylation via asparagine"/>
    <property type="evidence" value="ECO:0007669"/>
    <property type="project" value="TreeGrafter"/>
</dbReference>
<evidence type="ECO:0000256" key="9">
    <source>
        <dbReference type="SAM" id="Phobius"/>
    </source>
</evidence>
<proteinExistence type="inferred from homology"/>
<dbReference type="GO" id="GO:0008250">
    <property type="term" value="C:oligosaccharyltransferase complex"/>
    <property type="evidence" value="ECO:0007669"/>
    <property type="project" value="TreeGrafter"/>
</dbReference>
<dbReference type="GO" id="GO:0016740">
    <property type="term" value="F:transferase activity"/>
    <property type="evidence" value="ECO:0007669"/>
    <property type="project" value="UniProtKB-KW"/>
</dbReference>
<evidence type="ECO:0000256" key="10">
    <source>
        <dbReference type="SAM" id="SignalP"/>
    </source>
</evidence>
<dbReference type="Proteomes" id="UP001151518">
    <property type="component" value="Unassembled WGS sequence"/>
</dbReference>
<evidence type="ECO:0000313" key="12">
    <source>
        <dbReference type="Proteomes" id="UP001151518"/>
    </source>
</evidence>
<evidence type="ECO:0000256" key="3">
    <source>
        <dbReference type="ARBA" id="ARBA00009561"/>
    </source>
</evidence>
<evidence type="ECO:0000256" key="2">
    <source>
        <dbReference type="ARBA" id="ARBA00004477"/>
    </source>
</evidence>
<evidence type="ECO:0000256" key="7">
    <source>
        <dbReference type="ARBA" id="ARBA00022989"/>
    </source>
</evidence>
<dbReference type="PANTHER" id="PTHR12692:SF0">
    <property type="entry name" value="GH11935P"/>
    <property type="match status" value="1"/>
</dbReference>
<feature type="signal peptide" evidence="10">
    <location>
        <begin position="1"/>
        <end position="27"/>
    </location>
</feature>
<evidence type="ECO:0000313" key="11">
    <source>
        <dbReference type="EMBL" id="KAJ2676001.1"/>
    </source>
</evidence>
<dbReference type="InterPro" id="IPR036249">
    <property type="entry name" value="Thioredoxin-like_sf"/>
</dbReference>
<dbReference type="Gene3D" id="3.40.30.10">
    <property type="entry name" value="Glutaredoxin"/>
    <property type="match status" value="1"/>
</dbReference>
<comment type="function">
    <text evidence="1">Subunit of the oligosaccharyl transferase (OST) complex that catalyzes the initial transfer of a defined glycan (Glc(3)Man(9)GlcNAc(2) in eukaryotes) from the lipid carrier dolichol-pyrophosphate to an asparagine residue within an Asn-X-Ser/Thr consensus motif in nascent polypeptide chains, the first step in protein N-glycosylation. N-glycosylation occurs cotranslationally and the complex associates with the Sec61 complex at the channel-forming translocon complex that mediates protein translocation across the endoplasmic reticulum (ER). All subunits are required for a maximal enzyme activity.</text>
</comment>
<protein>
    <submittedName>
        <fullName evidence="11">Oligosaccharyl transferase subunit ost3/OST6</fullName>
    </submittedName>
</protein>
<gene>
    <name evidence="11" type="primary">OST3</name>
    <name evidence="11" type="ORF">GGI25_003735</name>
</gene>
<feature type="transmembrane region" description="Helical" evidence="9">
    <location>
        <begin position="189"/>
        <end position="207"/>
    </location>
</feature>
<dbReference type="EMBL" id="JANBTW010000043">
    <property type="protein sequence ID" value="KAJ2676001.1"/>
    <property type="molecule type" value="Genomic_DNA"/>
</dbReference>
<dbReference type="AlphaFoldDB" id="A0A9W8G6N0"/>
<keyword evidence="4 9" id="KW-0812">Transmembrane</keyword>
<evidence type="ECO:0000256" key="1">
    <source>
        <dbReference type="ARBA" id="ARBA00002791"/>
    </source>
</evidence>
<keyword evidence="7 9" id="KW-1133">Transmembrane helix</keyword>
<comment type="subcellular location">
    <subcellularLocation>
        <location evidence="2">Endoplasmic reticulum membrane</location>
        <topology evidence="2">Multi-pass membrane protein</topology>
    </subcellularLocation>
</comment>
<dbReference type="PANTHER" id="PTHR12692">
    <property type="entry name" value="DOLICHYL-DIPHOSPHOOLIGOSACCHARIDE--PROTEIN GLYCOSYLTRANSFERASE-RELATED"/>
    <property type="match status" value="1"/>
</dbReference>
<comment type="caution">
    <text evidence="11">The sequence shown here is derived from an EMBL/GenBank/DDBJ whole genome shotgun (WGS) entry which is preliminary data.</text>
</comment>
<reference evidence="11" key="1">
    <citation type="submission" date="2022-07" db="EMBL/GenBank/DDBJ databases">
        <title>Phylogenomic reconstructions and comparative analyses of Kickxellomycotina fungi.</title>
        <authorList>
            <person name="Reynolds N.K."/>
            <person name="Stajich J.E."/>
            <person name="Barry K."/>
            <person name="Grigoriev I.V."/>
            <person name="Crous P."/>
            <person name="Smith M.E."/>
        </authorList>
    </citation>
    <scope>NUCLEOTIDE SEQUENCE</scope>
    <source>
        <strain evidence="11">NRRL 3115</strain>
    </source>
</reference>
<name>A0A9W8G6N0_9FUNG</name>
<keyword evidence="8 9" id="KW-0472">Membrane</keyword>
<accession>A0A9W8G6N0</accession>
<comment type="similarity">
    <text evidence="3">Belongs to the OST3/OST6 family.</text>
</comment>
<feature type="chain" id="PRO_5040915629" evidence="10">
    <location>
        <begin position="28"/>
        <end position="335"/>
    </location>
</feature>
<sequence length="335" mass="37275">MRILGHALHRILQLSLLLLLLVGHSSSAQSLKQLQTQANKDRDGVARLDPDLFMKHVITEHKDYSVVVQLTALSPVYKCDACKTVDKAFRAVSRGWKKQSSSKDAAQRIVFGTLDMDDGEELFRQMSIEGVPQLVIFPASKGPHAFENPSPRGLTLGAKTSSPEGMASRLGELFGIEIKADVPVNYSKHLMNIATVAAGLYAVFLVYKYVDLRSLGRNIWAICTILFVLLMTSGFMWNRINEPPYVGQTRSGDPVLFAPTNSQQYGIETQIVAATYAVCALCIVALVRHVPRIQNSDQRTFVTFMFTVALILTFSYLNSVFRMKMPGYPFKLLLP</sequence>
<feature type="transmembrane region" description="Helical" evidence="9">
    <location>
        <begin position="301"/>
        <end position="321"/>
    </location>
</feature>
<dbReference type="SUPFAM" id="SSF52833">
    <property type="entry name" value="Thioredoxin-like"/>
    <property type="match status" value="1"/>
</dbReference>
<evidence type="ECO:0000256" key="5">
    <source>
        <dbReference type="ARBA" id="ARBA00022729"/>
    </source>
</evidence>
<evidence type="ECO:0000256" key="6">
    <source>
        <dbReference type="ARBA" id="ARBA00022824"/>
    </source>
</evidence>
<keyword evidence="6" id="KW-0256">Endoplasmic reticulum</keyword>
<dbReference type="OrthoDB" id="67566at2759"/>
<organism evidence="11 12">
    <name type="scientific">Coemansia spiralis</name>
    <dbReference type="NCBI Taxonomy" id="417178"/>
    <lineage>
        <taxon>Eukaryota</taxon>
        <taxon>Fungi</taxon>
        <taxon>Fungi incertae sedis</taxon>
        <taxon>Zoopagomycota</taxon>
        <taxon>Kickxellomycotina</taxon>
        <taxon>Kickxellomycetes</taxon>
        <taxon>Kickxellales</taxon>
        <taxon>Kickxellaceae</taxon>
        <taxon>Coemansia</taxon>
    </lineage>
</organism>
<keyword evidence="5 10" id="KW-0732">Signal</keyword>
<feature type="transmembrane region" description="Helical" evidence="9">
    <location>
        <begin position="219"/>
        <end position="237"/>
    </location>
</feature>
<keyword evidence="11" id="KW-0808">Transferase</keyword>
<evidence type="ECO:0000256" key="8">
    <source>
        <dbReference type="ARBA" id="ARBA00023136"/>
    </source>
</evidence>
<evidence type="ECO:0000256" key="4">
    <source>
        <dbReference type="ARBA" id="ARBA00022692"/>
    </source>
</evidence>
<dbReference type="Pfam" id="PF04756">
    <property type="entry name" value="OST3_OST6"/>
    <property type="match status" value="1"/>
</dbReference>
<dbReference type="InterPro" id="IPR021149">
    <property type="entry name" value="OligosaccharylTrfase_OST3/OST6"/>
</dbReference>
<feature type="transmembrane region" description="Helical" evidence="9">
    <location>
        <begin position="271"/>
        <end position="289"/>
    </location>
</feature>